<organism evidence="1 2">
    <name type="scientific">Hymenobacter aquaticus</name>
    <dbReference type="NCBI Taxonomy" id="1867101"/>
    <lineage>
        <taxon>Bacteria</taxon>
        <taxon>Pseudomonadati</taxon>
        <taxon>Bacteroidota</taxon>
        <taxon>Cytophagia</taxon>
        <taxon>Cytophagales</taxon>
        <taxon>Hymenobacteraceae</taxon>
        <taxon>Hymenobacter</taxon>
    </lineage>
</organism>
<keyword evidence="2" id="KW-1185">Reference proteome</keyword>
<dbReference type="Pfam" id="PF19891">
    <property type="entry name" value="DUF6364"/>
    <property type="match status" value="1"/>
</dbReference>
<reference evidence="1 2" key="1">
    <citation type="submission" date="2019-04" db="EMBL/GenBank/DDBJ databases">
        <authorList>
            <person name="Feng G."/>
            <person name="Zhang J."/>
            <person name="Zhu H."/>
        </authorList>
    </citation>
    <scope>NUCLEOTIDE SEQUENCE [LARGE SCALE GENOMIC DNA]</scope>
    <source>
        <strain evidence="1 2">JCM 31653</strain>
    </source>
</reference>
<sequence length="103" mass="11223">MTQLTLNLPDQLAQQAEDYAKAQGKTLAALVEDTLRSLTTKPRLTVEETKPDATVVFLSKQAVTTPALEISPEILALMGSVTLPEGMTADEARDEYLTAKYLQ</sequence>
<name>A0A4Z0Q8Z3_9BACT</name>
<dbReference type="InterPro" id="IPR045944">
    <property type="entry name" value="DUF6364"/>
</dbReference>
<dbReference type="EMBL" id="SRLC01000001">
    <property type="protein sequence ID" value="TGE25551.1"/>
    <property type="molecule type" value="Genomic_DNA"/>
</dbReference>
<evidence type="ECO:0000313" key="1">
    <source>
        <dbReference type="EMBL" id="TGE25551.1"/>
    </source>
</evidence>
<proteinExistence type="predicted"/>
<comment type="caution">
    <text evidence="1">The sequence shown here is derived from an EMBL/GenBank/DDBJ whole genome shotgun (WGS) entry which is preliminary data.</text>
</comment>
<evidence type="ECO:0000313" key="2">
    <source>
        <dbReference type="Proteomes" id="UP000297549"/>
    </source>
</evidence>
<dbReference type="AlphaFoldDB" id="A0A4Z0Q8Z3"/>
<gene>
    <name evidence="1" type="ORF">E5K00_10295</name>
</gene>
<dbReference type="Proteomes" id="UP000297549">
    <property type="component" value="Unassembled WGS sequence"/>
</dbReference>
<dbReference type="RefSeq" id="WP_135463129.1">
    <property type="nucleotide sequence ID" value="NZ_SRLC01000001.1"/>
</dbReference>
<protein>
    <submittedName>
        <fullName evidence="1">Uncharacterized protein</fullName>
    </submittedName>
</protein>
<accession>A0A4Z0Q8Z3</accession>